<dbReference type="Proteomes" id="UP000323161">
    <property type="component" value="Unassembled WGS sequence"/>
</dbReference>
<gene>
    <name evidence="7" type="ORF">FWJ25_18700</name>
</gene>
<dbReference type="SUPFAM" id="SSF111369">
    <property type="entry name" value="HlyD-like secretion proteins"/>
    <property type="match status" value="2"/>
</dbReference>
<dbReference type="Pfam" id="PF25963">
    <property type="entry name" value="Beta-barrel_AAEA"/>
    <property type="match status" value="1"/>
</dbReference>
<evidence type="ECO:0000313" key="8">
    <source>
        <dbReference type="Proteomes" id="UP000323161"/>
    </source>
</evidence>
<dbReference type="EMBL" id="VTUU01000016">
    <property type="protein sequence ID" value="KAA1170566.1"/>
    <property type="molecule type" value="Genomic_DNA"/>
</dbReference>
<comment type="caution">
    <text evidence="7">The sequence shown here is derived from an EMBL/GenBank/DDBJ whole genome shotgun (WGS) entry which is preliminary data.</text>
</comment>
<keyword evidence="4" id="KW-0472">Membrane</keyword>
<proteinExistence type="inferred from homology"/>
<evidence type="ECO:0000259" key="6">
    <source>
        <dbReference type="Pfam" id="PF25963"/>
    </source>
</evidence>
<dbReference type="GO" id="GO:0030313">
    <property type="term" value="C:cell envelope"/>
    <property type="evidence" value="ECO:0007669"/>
    <property type="project" value="UniProtKB-SubCell"/>
</dbReference>
<evidence type="ECO:0000256" key="1">
    <source>
        <dbReference type="ARBA" id="ARBA00004196"/>
    </source>
</evidence>
<organism evidence="7 8">
    <name type="scientific">Marinobacter salinexigens</name>
    <dbReference type="NCBI Taxonomy" id="2919747"/>
    <lineage>
        <taxon>Bacteria</taxon>
        <taxon>Pseudomonadati</taxon>
        <taxon>Pseudomonadota</taxon>
        <taxon>Gammaproteobacteria</taxon>
        <taxon>Pseudomonadales</taxon>
        <taxon>Marinobacteraceae</taxon>
        <taxon>Marinobacter</taxon>
    </lineage>
</organism>
<dbReference type="Gene3D" id="1.10.287.470">
    <property type="entry name" value="Helix hairpin bin"/>
    <property type="match status" value="1"/>
</dbReference>
<dbReference type="RefSeq" id="WP_149601785.1">
    <property type="nucleotide sequence ID" value="NZ_VTUU01000016.1"/>
</dbReference>
<feature type="domain" description="p-hydroxybenzoic acid efflux pump subunit AaeA-like beta-barrel" evidence="6">
    <location>
        <begin position="255"/>
        <end position="345"/>
    </location>
</feature>
<reference evidence="7 8" key="1">
    <citation type="submission" date="2019-08" db="EMBL/GenBank/DDBJ databases">
        <title>Marinobacter ZYF650 sp. nov., a marine bacterium isolated from seawater of the Mariana trench.</title>
        <authorList>
            <person name="Ahmad W."/>
        </authorList>
    </citation>
    <scope>NUCLEOTIDE SEQUENCE [LARGE SCALE GENOMIC DNA]</scope>
    <source>
        <strain evidence="7 8">ZYF650</strain>
    </source>
</reference>
<keyword evidence="4" id="KW-0812">Transmembrane</keyword>
<feature type="transmembrane region" description="Helical" evidence="4">
    <location>
        <begin position="21"/>
        <end position="45"/>
    </location>
</feature>
<keyword evidence="8" id="KW-1185">Reference proteome</keyword>
<accession>A0A5B0V7D9</accession>
<dbReference type="Pfam" id="PF25917">
    <property type="entry name" value="BSH_RND"/>
    <property type="match status" value="1"/>
</dbReference>
<sequence>MSQDNSNPSKPVSWNLGSGRLNLRFVFLVMVPLIILVSSAILYLLGGRYVDSENAYVRADMVSVVPEVSGTITRVAVRENQSVAAGDLLFTIDPVRYQIEVSQAESELADVRIEIQTLKAQYGEQTQQLQTARSNLAFAKREYNRQVELSRSHAVSDSILDSYRHKQDLAEQEVAQVRKGLERLKAGLAGDPDIAVTDHPVYQKAKAALSAARQDLQDTEVKARFAGIASKTPVVGQYAGPGHAAMSMVSTGQVWVEANLKETQLTHVQEGQPVVVVVDAYPDVELEGKVISIAGATGSEFSVLPAQNATGNWVKVVQRVPVRIELVDAPTTQRLRSGMSVSVDIDTGWHHRGPAFLSPLTAWMQGFVGSAAAAERHGAEG</sequence>
<dbReference type="PANTHER" id="PTHR30386">
    <property type="entry name" value="MEMBRANE FUSION SUBUNIT OF EMRAB-TOLC MULTIDRUG EFFLUX PUMP"/>
    <property type="match status" value="1"/>
</dbReference>
<name>A0A5B0V7D9_9GAMM</name>
<dbReference type="PANTHER" id="PTHR30386:SF19">
    <property type="entry name" value="MULTIDRUG EXPORT PROTEIN EMRA-RELATED"/>
    <property type="match status" value="1"/>
</dbReference>
<dbReference type="InterPro" id="IPR058634">
    <property type="entry name" value="AaeA-lik-b-barrel"/>
</dbReference>
<dbReference type="Gene3D" id="2.40.50.100">
    <property type="match status" value="1"/>
</dbReference>
<feature type="domain" description="Multidrug resistance protein MdtA-like barrel-sandwich hybrid" evidence="5">
    <location>
        <begin position="61"/>
        <end position="245"/>
    </location>
</feature>
<keyword evidence="4" id="KW-1133">Transmembrane helix</keyword>
<evidence type="ECO:0000313" key="7">
    <source>
        <dbReference type="EMBL" id="KAA1170566.1"/>
    </source>
</evidence>
<dbReference type="AlphaFoldDB" id="A0A5B0V7D9"/>
<dbReference type="InterPro" id="IPR058625">
    <property type="entry name" value="MdtA-like_BSH"/>
</dbReference>
<evidence type="ECO:0000259" key="5">
    <source>
        <dbReference type="Pfam" id="PF25917"/>
    </source>
</evidence>
<dbReference type="Gene3D" id="2.40.30.170">
    <property type="match status" value="1"/>
</dbReference>
<comment type="similarity">
    <text evidence="2">Belongs to the membrane fusion protein (MFP) (TC 8.A.1) family.</text>
</comment>
<protein>
    <submittedName>
        <fullName evidence="7">HlyD family secretion protein</fullName>
    </submittedName>
</protein>
<evidence type="ECO:0000256" key="4">
    <source>
        <dbReference type="SAM" id="Phobius"/>
    </source>
</evidence>
<keyword evidence="3" id="KW-0175">Coiled coil</keyword>
<feature type="coiled-coil region" evidence="3">
    <location>
        <begin position="101"/>
        <end position="142"/>
    </location>
</feature>
<dbReference type="InterPro" id="IPR050739">
    <property type="entry name" value="MFP"/>
</dbReference>
<comment type="subcellular location">
    <subcellularLocation>
        <location evidence="1">Cell envelope</location>
    </subcellularLocation>
</comment>
<dbReference type="GO" id="GO:0055085">
    <property type="term" value="P:transmembrane transport"/>
    <property type="evidence" value="ECO:0007669"/>
    <property type="project" value="InterPro"/>
</dbReference>
<evidence type="ECO:0000256" key="3">
    <source>
        <dbReference type="SAM" id="Coils"/>
    </source>
</evidence>
<evidence type="ECO:0000256" key="2">
    <source>
        <dbReference type="ARBA" id="ARBA00009477"/>
    </source>
</evidence>